<keyword evidence="2" id="KW-0489">Methyltransferase</keyword>
<dbReference type="PANTHER" id="PTHR43591">
    <property type="entry name" value="METHYLTRANSFERASE"/>
    <property type="match status" value="1"/>
</dbReference>
<dbReference type="InterPro" id="IPR013216">
    <property type="entry name" value="Methyltransf_11"/>
</dbReference>
<evidence type="ECO:0000259" key="1">
    <source>
        <dbReference type="Pfam" id="PF08241"/>
    </source>
</evidence>
<feature type="domain" description="Methyltransferase type 11" evidence="1">
    <location>
        <begin position="121"/>
        <end position="175"/>
    </location>
</feature>
<organism evidence="2 3">
    <name type="scientific">Leptothoe spongobia TAU-MAC 1115</name>
    <dbReference type="NCBI Taxonomy" id="1967444"/>
    <lineage>
        <taxon>Bacteria</taxon>
        <taxon>Bacillati</taxon>
        <taxon>Cyanobacteriota</taxon>
        <taxon>Cyanophyceae</taxon>
        <taxon>Nodosilineales</taxon>
        <taxon>Cymatolegaceae</taxon>
        <taxon>Leptothoe</taxon>
        <taxon>Leptothoe spongobia</taxon>
    </lineage>
</organism>
<evidence type="ECO:0000313" key="2">
    <source>
        <dbReference type="EMBL" id="MBT9317285.1"/>
    </source>
</evidence>
<protein>
    <submittedName>
        <fullName evidence="2">Methyltransferase domain-containing protein</fullName>
    </submittedName>
</protein>
<gene>
    <name evidence="2" type="ORF">IXB50_17815</name>
</gene>
<keyword evidence="2" id="KW-0808">Transferase</keyword>
<proteinExistence type="predicted"/>
<evidence type="ECO:0000313" key="3">
    <source>
        <dbReference type="Proteomes" id="UP000717364"/>
    </source>
</evidence>
<dbReference type="Gene3D" id="3.40.50.150">
    <property type="entry name" value="Vaccinia Virus protein VP39"/>
    <property type="match status" value="1"/>
</dbReference>
<reference evidence="2" key="2">
    <citation type="journal article" date="2021" name="Mar. Drugs">
        <title>Genome Reduction and Secondary Metabolism of the Marine Sponge-Associated Cyanobacterium Leptothoe.</title>
        <authorList>
            <person name="Konstantinou D."/>
            <person name="Popin R.V."/>
            <person name="Fewer D.P."/>
            <person name="Sivonen K."/>
            <person name="Gkelis S."/>
        </authorList>
    </citation>
    <scope>NUCLEOTIDE SEQUENCE</scope>
    <source>
        <strain evidence="2">TAU-MAC 1115</strain>
    </source>
</reference>
<dbReference type="SUPFAM" id="SSF53335">
    <property type="entry name" value="S-adenosyl-L-methionine-dependent methyltransferases"/>
    <property type="match status" value="1"/>
</dbReference>
<dbReference type="InterPro" id="IPR029063">
    <property type="entry name" value="SAM-dependent_MTases_sf"/>
</dbReference>
<accession>A0A947DHV8</accession>
<sequence>MSIVKSLLNTILPKGLKGKIYKKFYIKLLRPFVYRGNSVYCPVCNGNFREFMPAGPESIRRTGAECPKCTCKERHRLFWLYLQNQTSFFSKKAKVLHFAPEPFFQAKFLNMKNLDYVSADLFSSLAMLKVDITDIPFKDDQFDVVFCSHVLEHVPEDRKAMSELYRVLKPGGWAILQVPIDTNLEGTLEDPNITTPEERIHFYWNEEHVRLYGCDYKDRLSEAGFQVTVDPYVKTLDEKSVKSYGLLRKEDIFLCMKPNL</sequence>
<dbReference type="GO" id="GO:0032259">
    <property type="term" value="P:methylation"/>
    <property type="evidence" value="ECO:0007669"/>
    <property type="project" value="UniProtKB-KW"/>
</dbReference>
<comment type="caution">
    <text evidence="2">The sequence shown here is derived from an EMBL/GenBank/DDBJ whole genome shotgun (WGS) entry which is preliminary data.</text>
</comment>
<dbReference type="GO" id="GO:0008757">
    <property type="term" value="F:S-adenosylmethionine-dependent methyltransferase activity"/>
    <property type="evidence" value="ECO:0007669"/>
    <property type="project" value="InterPro"/>
</dbReference>
<keyword evidence="3" id="KW-1185">Reference proteome</keyword>
<reference evidence="2" key="1">
    <citation type="submission" date="2020-11" db="EMBL/GenBank/DDBJ databases">
        <authorList>
            <person name="Konstantinou D."/>
            <person name="Gkelis S."/>
            <person name="Popin R."/>
            <person name="Fewer D."/>
            <person name="Sivonen K."/>
        </authorList>
    </citation>
    <scope>NUCLEOTIDE SEQUENCE</scope>
    <source>
        <strain evidence="2">TAU-MAC 1115</strain>
    </source>
</reference>
<dbReference type="RefSeq" id="WP_215610352.1">
    <property type="nucleotide sequence ID" value="NZ_JADOES010000042.1"/>
</dbReference>
<dbReference type="Proteomes" id="UP000717364">
    <property type="component" value="Unassembled WGS sequence"/>
</dbReference>
<dbReference type="Pfam" id="PF08241">
    <property type="entry name" value="Methyltransf_11"/>
    <property type="match status" value="1"/>
</dbReference>
<dbReference type="CDD" id="cd02440">
    <property type="entry name" value="AdoMet_MTases"/>
    <property type="match status" value="1"/>
</dbReference>
<dbReference type="EMBL" id="JADOES010000042">
    <property type="protein sequence ID" value="MBT9317285.1"/>
    <property type="molecule type" value="Genomic_DNA"/>
</dbReference>
<dbReference type="AlphaFoldDB" id="A0A947DHV8"/>
<name>A0A947DHV8_9CYAN</name>